<dbReference type="KEGG" id="atq:GH723_14580"/>
<evidence type="ECO:0000256" key="2">
    <source>
        <dbReference type="ARBA" id="ARBA00007375"/>
    </source>
</evidence>
<evidence type="ECO:0000256" key="6">
    <source>
        <dbReference type="SAM" id="MobiDB-lite"/>
    </source>
</evidence>
<feature type="compositionally biased region" description="Low complexity" evidence="6">
    <location>
        <begin position="73"/>
        <end position="86"/>
    </location>
</feature>
<dbReference type="GO" id="GO:0016787">
    <property type="term" value="F:hydrolase activity"/>
    <property type="evidence" value="ECO:0007669"/>
    <property type="project" value="TreeGrafter"/>
</dbReference>
<dbReference type="PANTHER" id="PTHR31885">
    <property type="entry name" value="GH04784P"/>
    <property type="match status" value="1"/>
</dbReference>
<name>A0A5Q2RQ69_9ACTN</name>
<keyword evidence="9" id="KW-1185">Reference proteome</keyword>
<evidence type="ECO:0000256" key="5">
    <source>
        <dbReference type="ARBA" id="ARBA00023136"/>
    </source>
</evidence>
<comment type="similarity">
    <text evidence="2">Belongs to the TMEM86 family.</text>
</comment>
<evidence type="ECO:0000256" key="4">
    <source>
        <dbReference type="ARBA" id="ARBA00022989"/>
    </source>
</evidence>
<proteinExistence type="inferred from homology"/>
<evidence type="ECO:0000256" key="1">
    <source>
        <dbReference type="ARBA" id="ARBA00004141"/>
    </source>
</evidence>
<evidence type="ECO:0000313" key="9">
    <source>
        <dbReference type="Proteomes" id="UP000334019"/>
    </source>
</evidence>
<protein>
    <recommendedName>
        <fullName evidence="10">Lysoplasmalogenase</fullName>
    </recommendedName>
</protein>
<organism evidence="8 9">
    <name type="scientific">Actinomarinicola tropica</name>
    <dbReference type="NCBI Taxonomy" id="2789776"/>
    <lineage>
        <taxon>Bacteria</taxon>
        <taxon>Bacillati</taxon>
        <taxon>Actinomycetota</taxon>
        <taxon>Acidimicrobiia</taxon>
        <taxon>Acidimicrobiales</taxon>
        <taxon>Iamiaceae</taxon>
        <taxon>Actinomarinicola</taxon>
    </lineage>
</organism>
<feature type="transmembrane region" description="Helical" evidence="7">
    <location>
        <begin position="315"/>
        <end position="333"/>
    </location>
</feature>
<reference evidence="8 9" key="1">
    <citation type="submission" date="2019-11" db="EMBL/GenBank/DDBJ databases">
        <authorList>
            <person name="He Y."/>
        </authorList>
    </citation>
    <scope>NUCLEOTIDE SEQUENCE [LARGE SCALE GENOMIC DNA]</scope>
    <source>
        <strain evidence="8 9">SCSIO 58843</strain>
    </source>
</reference>
<gene>
    <name evidence="8" type="ORF">GH723_14580</name>
</gene>
<feature type="transmembrane region" description="Helical" evidence="7">
    <location>
        <begin position="203"/>
        <end position="222"/>
    </location>
</feature>
<dbReference type="InterPro" id="IPR012506">
    <property type="entry name" value="TMEM86B-like"/>
</dbReference>
<feature type="transmembrane region" description="Helical" evidence="7">
    <location>
        <begin position="266"/>
        <end position="295"/>
    </location>
</feature>
<evidence type="ECO:0008006" key="10">
    <source>
        <dbReference type="Google" id="ProtNLM"/>
    </source>
</evidence>
<keyword evidence="5 7" id="KW-0472">Membrane</keyword>
<dbReference type="PANTHER" id="PTHR31885:SF6">
    <property type="entry name" value="GH04784P"/>
    <property type="match status" value="1"/>
</dbReference>
<evidence type="ECO:0000256" key="3">
    <source>
        <dbReference type="ARBA" id="ARBA00022692"/>
    </source>
</evidence>
<sequence>MRGTARSSTAWRTAAWSAVAATVRLTSTRNDRRSWAAAASARARASAARSAVSSPGSSTAPSVPRPPSLIPACRSPPRSCSSRQPPVAKHATPSPRRAPGDPRPVRRRDGRPGGGHAPNVPAMSSLAWALAALAAASALTDWWAVAAERPSVRHVAKPATLVALVGVALAVDPAQADVRAWMVAGLILSLVGDVVLMLPERWFVGGLVAFLLGHVAYVVGLQLAPTDLAWTLIGISVVGAAAGTIGREIVRRVAAGRHRALTGPVIAYLVVISAMVVSAFGTTSLVAAVGALLFYASDATLAWNRFVEPLRYGPLAVMVTYHLGQAGLVAWIATG</sequence>
<keyword evidence="4 7" id="KW-1133">Transmembrane helix</keyword>
<evidence type="ECO:0000256" key="7">
    <source>
        <dbReference type="SAM" id="Phobius"/>
    </source>
</evidence>
<dbReference type="Proteomes" id="UP000334019">
    <property type="component" value="Chromosome"/>
</dbReference>
<dbReference type="AlphaFoldDB" id="A0A5Q2RQ69"/>
<evidence type="ECO:0000313" key="8">
    <source>
        <dbReference type="EMBL" id="QGG97132.1"/>
    </source>
</evidence>
<dbReference type="Pfam" id="PF07947">
    <property type="entry name" value="YhhN"/>
    <property type="match status" value="1"/>
</dbReference>
<dbReference type="EMBL" id="CP045851">
    <property type="protein sequence ID" value="QGG97132.1"/>
    <property type="molecule type" value="Genomic_DNA"/>
</dbReference>
<comment type="subcellular location">
    <subcellularLocation>
        <location evidence="1">Membrane</location>
        <topology evidence="1">Multi-pass membrane protein</topology>
    </subcellularLocation>
</comment>
<dbReference type="GO" id="GO:0016020">
    <property type="term" value="C:membrane"/>
    <property type="evidence" value="ECO:0007669"/>
    <property type="project" value="UniProtKB-SubCell"/>
</dbReference>
<keyword evidence="3 7" id="KW-0812">Transmembrane</keyword>
<feature type="region of interest" description="Disordered" evidence="6">
    <location>
        <begin position="43"/>
        <end position="118"/>
    </location>
</feature>
<feature type="compositionally biased region" description="Low complexity" evidence="6">
    <location>
        <begin position="43"/>
        <end position="62"/>
    </location>
</feature>
<feature type="transmembrane region" description="Helical" evidence="7">
    <location>
        <begin position="228"/>
        <end position="245"/>
    </location>
</feature>
<accession>A0A5Q2RQ69</accession>